<evidence type="ECO:0000313" key="1">
    <source>
        <dbReference type="EMBL" id="KAK9289047.1"/>
    </source>
</evidence>
<name>A0AAP0S203_LIQFO</name>
<organism evidence="1 2">
    <name type="scientific">Liquidambar formosana</name>
    <name type="common">Formosan gum</name>
    <dbReference type="NCBI Taxonomy" id="63359"/>
    <lineage>
        <taxon>Eukaryota</taxon>
        <taxon>Viridiplantae</taxon>
        <taxon>Streptophyta</taxon>
        <taxon>Embryophyta</taxon>
        <taxon>Tracheophyta</taxon>
        <taxon>Spermatophyta</taxon>
        <taxon>Magnoliopsida</taxon>
        <taxon>eudicotyledons</taxon>
        <taxon>Gunneridae</taxon>
        <taxon>Pentapetalae</taxon>
        <taxon>Saxifragales</taxon>
        <taxon>Altingiaceae</taxon>
        <taxon>Liquidambar</taxon>
    </lineage>
</organism>
<accession>A0AAP0S203</accession>
<comment type="caution">
    <text evidence="1">The sequence shown here is derived from an EMBL/GenBank/DDBJ whole genome shotgun (WGS) entry which is preliminary data.</text>
</comment>
<dbReference type="AlphaFoldDB" id="A0AAP0S203"/>
<gene>
    <name evidence="1" type="ORF">L1049_017518</name>
</gene>
<dbReference type="Proteomes" id="UP001415857">
    <property type="component" value="Unassembled WGS sequence"/>
</dbReference>
<sequence>MLNERTSALNPSHASSPSLFVPPAPLTLGSALQPTIPHPRLFSRLLTVQAANLGLKVWLYDHTICNSIYELGEKPFKVFCGVRYKDLKELLDSWNVTSRFWSTCRLLSRSYSKPKH</sequence>
<keyword evidence="2" id="KW-1185">Reference proteome</keyword>
<reference evidence="1 2" key="1">
    <citation type="journal article" date="2024" name="Plant J.">
        <title>Genome sequences and population genomics reveal climatic adaptation and genomic divergence between two closely related sweetgum species.</title>
        <authorList>
            <person name="Xu W.Q."/>
            <person name="Ren C.Q."/>
            <person name="Zhang X.Y."/>
            <person name="Comes H.P."/>
            <person name="Liu X.H."/>
            <person name="Li Y.G."/>
            <person name="Kettle C.J."/>
            <person name="Jalonen R."/>
            <person name="Gaisberger H."/>
            <person name="Ma Y.Z."/>
            <person name="Qiu Y.X."/>
        </authorList>
    </citation>
    <scope>NUCLEOTIDE SEQUENCE [LARGE SCALE GENOMIC DNA]</scope>
    <source>
        <strain evidence="1">Hangzhou</strain>
    </source>
</reference>
<evidence type="ECO:0000313" key="2">
    <source>
        <dbReference type="Proteomes" id="UP001415857"/>
    </source>
</evidence>
<proteinExistence type="predicted"/>
<dbReference type="EMBL" id="JBBPBK010000003">
    <property type="protein sequence ID" value="KAK9289047.1"/>
    <property type="molecule type" value="Genomic_DNA"/>
</dbReference>
<protein>
    <submittedName>
        <fullName evidence="1">Uncharacterized protein</fullName>
    </submittedName>
</protein>